<reference evidence="2" key="1">
    <citation type="submission" date="2014-05" db="EMBL/GenBank/DDBJ databases">
        <title>Whole genome sequencing of Lactobacillus casei NRIC0644.</title>
        <authorList>
            <person name="Atarashi H."/>
            <person name="Yoshida Y."/>
            <person name="Fujimura S."/>
            <person name="Tanaka N."/>
            <person name="Shiwa Y."/>
            <person name="Yoshikawa H."/>
            <person name="Okada S."/>
            <person name="Nakagawa J."/>
        </authorList>
    </citation>
    <scope>NUCLEOTIDE SEQUENCE [LARGE SCALE GENOMIC DNA]</scope>
    <source>
        <strain evidence="2">NRIC0644</strain>
    </source>
</reference>
<comment type="caution">
    <text evidence="1">The sequence shown here is derived from an EMBL/GenBank/DDBJ whole genome shotgun (WGS) entry which is preliminary data.</text>
</comment>
<dbReference type="Pfam" id="PF16161">
    <property type="entry name" value="DUF4867"/>
    <property type="match status" value="1"/>
</dbReference>
<sequence length="226" mass="25094">MSTIDQLRPLNPDKTIHSLDETAFADYGVTYAQYDVSELKNFMDQHVTIPASSEANLYVPSNPDMEKIPVVQQIGRDVYAGLPIEAGECAGHAEALTAIEFHQGSEVNVFFTDVVMVIGKRGQMHDDQFNAEKDAKLFFVPAGTVVEFFSDTLHYSPCEAHASGFKFIVMLVRGSNQPLPADYHTDNKLIVKQNKFQVVHASRTDKIKQGIQVGVTGELVRVKHLN</sequence>
<evidence type="ECO:0000313" key="1">
    <source>
        <dbReference type="EMBL" id="GAN37907.1"/>
    </source>
</evidence>
<accession>A0A0C9QDQ2</accession>
<evidence type="ECO:0008006" key="3">
    <source>
        <dbReference type="Google" id="ProtNLM"/>
    </source>
</evidence>
<proteinExistence type="predicted"/>
<name>A0A0C9QDQ2_LACPA</name>
<dbReference type="RefSeq" id="WP_003583684.1">
    <property type="nucleotide sequence ID" value="NZ_BAYM01000387.1"/>
</dbReference>
<dbReference type="InterPro" id="IPR032358">
    <property type="entry name" value="DUF4867"/>
</dbReference>
<organism evidence="1 2">
    <name type="scientific">Lacticaseibacillus paracasei NRIC 0644</name>
    <dbReference type="NCBI Taxonomy" id="1435038"/>
    <lineage>
        <taxon>Bacteria</taxon>
        <taxon>Bacillati</taxon>
        <taxon>Bacillota</taxon>
        <taxon>Bacilli</taxon>
        <taxon>Lactobacillales</taxon>
        <taxon>Lactobacillaceae</taxon>
        <taxon>Lacticaseibacillus</taxon>
    </lineage>
</organism>
<gene>
    <name evidence="1" type="ORF">LC0644_2496</name>
</gene>
<protein>
    <recommendedName>
        <fullName evidence="3">DUF4867 domain-containing protein</fullName>
    </recommendedName>
</protein>
<dbReference type="EMBL" id="BAYM01000387">
    <property type="protein sequence ID" value="GAN37907.1"/>
    <property type="molecule type" value="Genomic_DNA"/>
</dbReference>
<dbReference type="Proteomes" id="UP000032552">
    <property type="component" value="Unassembled WGS sequence"/>
</dbReference>
<dbReference type="AlphaFoldDB" id="A0A0C9QDQ2"/>
<evidence type="ECO:0000313" key="2">
    <source>
        <dbReference type="Proteomes" id="UP000032552"/>
    </source>
</evidence>